<dbReference type="AlphaFoldDB" id="A0A1K1ME56"/>
<protein>
    <submittedName>
        <fullName evidence="1">Uncharacterized protein</fullName>
    </submittedName>
</protein>
<accession>A0A1K1ME56</accession>
<keyword evidence="2" id="KW-1185">Reference proteome</keyword>
<gene>
    <name evidence="1" type="ORF">SAMN02927921_00603</name>
</gene>
<name>A0A1K1ME56_9FLAO</name>
<evidence type="ECO:0000313" key="2">
    <source>
        <dbReference type="Proteomes" id="UP000182248"/>
    </source>
</evidence>
<dbReference type="EMBL" id="FPJE01000002">
    <property type="protein sequence ID" value="SFW21412.1"/>
    <property type="molecule type" value="Genomic_DNA"/>
</dbReference>
<dbReference type="Proteomes" id="UP000182248">
    <property type="component" value="Unassembled WGS sequence"/>
</dbReference>
<dbReference type="STRING" id="1150368.SAMN02927921_00603"/>
<reference evidence="1 2" key="1">
    <citation type="submission" date="2016-11" db="EMBL/GenBank/DDBJ databases">
        <authorList>
            <person name="Jaros S."/>
            <person name="Januszkiewicz K."/>
            <person name="Wedrychowicz H."/>
        </authorList>
    </citation>
    <scope>NUCLEOTIDE SEQUENCE [LARGE SCALE GENOMIC DNA]</scope>
    <source>
        <strain evidence="1 2">CGMCC 1.12145</strain>
    </source>
</reference>
<sequence length="69" mass="7744">MRKILWILFVVPFFIAAQTITDIAPANYKSVVMPGNQDYTRCVILLHAIYDGEIIAKNYATGTLLATRV</sequence>
<evidence type="ECO:0000313" key="1">
    <source>
        <dbReference type="EMBL" id="SFW21412.1"/>
    </source>
</evidence>
<proteinExistence type="predicted"/>
<dbReference type="RefSeq" id="WP_072315880.1">
    <property type="nucleotide sequence ID" value="NZ_FPJE01000002.1"/>
</dbReference>
<organism evidence="1 2">
    <name type="scientific">Sinomicrobium oceani</name>
    <dbReference type="NCBI Taxonomy" id="1150368"/>
    <lineage>
        <taxon>Bacteria</taxon>
        <taxon>Pseudomonadati</taxon>
        <taxon>Bacteroidota</taxon>
        <taxon>Flavobacteriia</taxon>
        <taxon>Flavobacteriales</taxon>
        <taxon>Flavobacteriaceae</taxon>
        <taxon>Sinomicrobium</taxon>
    </lineage>
</organism>